<evidence type="ECO:0000313" key="2">
    <source>
        <dbReference type="Proteomes" id="UP000663836"/>
    </source>
</evidence>
<gene>
    <name evidence="1" type="ORF">JBS370_LOCUS42738</name>
</gene>
<dbReference type="EMBL" id="CAJOBD010059312">
    <property type="protein sequence ID" value="CAF4377558.1"/>
    <property type="molecule type" value="Genomic_DNA"/>
</dbReference>
<comment type="caution">
    <text evidence="1">The sequence shown here is derived from an EMBL/GenBank/DDBJ whole genome shotgun (WGS) entry which is preliminary data.</text>
</comment>
<dbReference type="AlphaFoldDB" id="A0A820MM12"/>
<proteinExistence type="predicted"/>
<name>A0A820MM12_9BILA</name>
<dbReference type="Proteomes" id="UP000663836">
    <property type="component" value="Unassembled WGS sequence"/>
</dbReference>
<organism evidence="1 2">
    <name type="scientific">Rotaria sordida</name>
    <dbReference type="NCBI Taxonomy" id="392033"/>
    <lineage>
        <taxon>Eukaryota</taxon>
        <taxon>Metazoa</taxon>
        <taxon>Spiralia</taxon>
        <taxon>Gnathifera</taxon>
        <taxon>Rotifera</taxon>
        <taxon>Eurotatoria</taxon>
        <taxon>Bdelloidea</taxon>
        <taxon>Philodinida</taxon>
        <taxon>Philodinidae</taxon>
        <taxon>Rotaria</taxon>
    </lineage>
</organism>
<accession>A0A820MM12</accession>
<evidence type="ECO:0000313" key="1">
    <source>
        <dbReference type="EMBL" id="CAF4377558.1"/>
    </source>
</evidence>
<feature type="non-terminal residue" evidence="1">
    <location>
        <position position="1"/>
    </location>
</feature>
<sequence>MPKSKSKSKLNKSMITSITAVIELSEELESSKCNCSTEKLQVLQQLNSQSSSSSVIPSKLKPRKSSRKLCYSNILSELFIINNNKINEQK</sequence>
<reference evidence="1" key="1">
    <citation type="submission" date="2021-02" db="EMBL/GenBank/DDBJ databases">
        <authorList>
            <person name="Nowell W R."/>
        </authorList>
    </citation>
    <scope>NUCLEOTIDE SEQUENCE</scope>
</reference>
<protein>
    <submittedName>
        <fullName evidence="1">Uncharacterized protein</fullName>
    </submittedName>
</protein>